<organism evidence="2 3">
    <name type="scientific">Cirrhinus mrigala</name>
    <name type="common">Mrigala</name>
    <dbReference type="NCBI Taxonomy" id="683832"/>
    <lineage>
        <taxon>Eukaryota</taxon>
        <taxon>Metazoa</taxon>
        <taxon>Chordata</taxon>
        <taxon>Craniata</taxon>
        <taxon>Vertebrata</taxon>
        <taxon>Euteleostomi</taxon>
        <taxon>Actinopterygii</taxon>
        <taxon>Neopterygii</taxon>
        <taxon>Teleostei</taxon>
        <taxon>Ostariophysi</taxon>
        <taxon>Cypriniformes</taxon>
        <taxon>Cyprinidae</taxon>
        <taxon>Labeoninae</taxon>
        <taxon>Labeonini</taxon>
        <taxon>Cirrhinus</taxon>
    </lineage>
</organism>
<dbReference type="InterPro" id="IPR017946">
    <property type="entry name" value="PLC-like_Pdiesterase_TIM-brl"/>
</dbReference>
<dbReference type="Proteomes" id="UP001529510">
    <property type="component" value="Unassembled WGS sequence"/>
</dbReference>
<comment type="caution">
    <text evidence="2">The sequence shown here is derived from an EMBL/GenBank/DDBJ whole genome shotgun (WGS) entry which is preliminary data.</text>
</comment>
<feature type="non-terminal residue" evidence="2">
    <location>
        <position position="56"/>
    </location>
</feature>
<dbReference type="Gene3D" id="3.20.20.190">
    <property type="entry name" value="Phosphatidylinositol (PI) phosphodiesterase"/>
    <property type="match status" value="1"/>
</dbReference>
<sequence length="56" mass="6377">YPIILSIEDHCSIVQQRNMATYFKKVFGEMLLTKAVDISADGLPSPNQLKRKILIK</sequence>
<accession>A0ABD0NBM5</accession>
<keyword evidence="3" id="KW-1185">Reference proteome</keyword>
<dbReference type="InterPro" id="IPR000909">
    <property type="entry name" value="PLipase_C_PInositol-sp_X_dom"/>
</dbReference>
<dbReference type="PANTHER" id="PTHR10336:SF173">
    <property type="entry name" value="1-PHOSPHATIDYLINOSITOL 4,5-BISPHOSPHATE PHOSPHODIESTERASE GAMMA-1"/>
    <property type="match status" value="1"/>
</dbReference>
<feature type="domain" description="Phosphatidylinositol-specific phospholipase C X" evidence="1">
    <location>
        <begin position="1"/>
        <end position="56"/>
    </location>
</feature>
<dbReference type="EMBL" id="JAMKFB020000023">
    <property type="protein sequence ID" value="KAL0158935.1"/>
    <property type="molecule type" value="Genomic_DNA"/>
</dbReference>
<evidence type="ECO:0000259" key="1">
    <source>
        <dbReference type="Pfam" id="PF00388"/>
    </source>
</evidence>
<proteinExistence type="predicted"/>
<gene>
    <name evidence="2" type="ORF">M9458_047011</name>
</gene>
<feature type="non-terminal residue" evidence="2">
    <location>
        <position position="1"/>
    </location>
</feature>
<evidence type="ECO:0000313" key="3">
    <source>
        <dbReference type="Proteomes" id="UP001529510"/>
    </source>
</evidence>
<dbReference type="AlphaFoldDB" id="A0ABD0NBM5"/>
<name>A0ABD0NBM5_CIRMR</name>
<dbReference type="PROSITE" id="PS50007">
    <property type="entry name" value="PIPLC_X_DOMAIN"/>
    <property type="match status" value="1"/>
</dbReference>
<protein>
    <recommendedName>
        <fullName evidence="1">Phosphatidylinositol-specific phospholipase C X domain-containing protein</fullName>
    </recommendedName>
</protein>
<dbReference type="SUPFAM" id="SSF51695">
    <property type="entry name" value="PLC-like phosphodiesterases"/>
    <property type="match status" value="1"/>
</dbReference>
<dbReference type="PANTHER" id="PTHR10336">
    <property type="entry name" value="PHOSPHOINOSITIDE-SPECIFIC PHOSPHOLIPASE C FAMILY PROTEIN"/>
    <property type="match status" value="1"/>
</dbReference>
<dbReference type="InterPro" id="IPR001192">
    <property type="entry name" value="PI-PLC_fam"/>
</dbReference>
<reference evidence="2 3" key="1">
    <citation type="submission" date="2024-05" db="EMBL/GenBank/DDBJ databases">
        <title>Genome sequencing and assembly of Indian major carp, Cirrhinus mrigala (Hamilton, 1822).</title>
        <authorList>
            <person name="Mohindra V."/>
            <person name="Chowdhury L.M."/>
            <person name="Lal K."/>
            <person name="Jena J.K."/>
        </authorList>
    </citation>
    <scope>NUCLEOTIDE SEQUENCE [LARGE SCALE GENOMIC DNA]</scope>
    <source>
        <strain evidence="2">CM1030</strain>
        <tissue evidence="2">Blood</tissue>
    </source>
</reference>
<dbReference type="Pfam" id="PF00388">
    <property type="entry name" value="PI-PLC-X"/>
    <property type="match status" value="1"/>
</dbReference>
<evidence type="ECO:0000313" key="2">
    <source>
        <dbReference type="EMBL" id="KAL0158935.1"/>
    </source>
</evidence>